<evidence type="ECO:0000256" key="1">
    <source>
        <dbReference type="ARBA" id="ARBA00023125"/>
    </source>
</evidence>
<dbReference type="AlphaFoldDB" id="A0A147K616"/>
<dbReference type="PANTHER" id="PTHR38600:SF1">
    <property type="entry name" value="TRANSCRIPTIONAL REGULATORY PROTEIN"/>
    <property type="match status" value="1"/>
</dbReference>
<dbReference type="NCBIfam" id="NF033788">
    <property type="entry name" value="HTH_metalloreg"/>
    <property type="match status" value="1"/>
</dbReference>
<evidence type="ECO:0000313" key="3">
    <source>
        <dbReference type="EMBL" id="KUP05264.1"/>
    </source>
</evidence>
<dbReference type="InterPro" id="IPR036388">
    <property type="entry name" value="WH-like_DNA-bd_sf"/>
</dbReference>
<dbReference type="Pfam" id="PF01022">
    <property type="entry name" value="HTH_5"/>
    <property type="match status" value="1"/>
</dbReference>
<reference evidence="3 4" key="1">
    <citation type="journal article" date="2016" name="Front. Microbiol.">
        <title>Microevolution Analysis of Bacillus coahuilensis Unveils Differences in Phosphorus Acquisition Strategies and Their Regulation.</title>
        <authorList>
            <person name="Gomez-Lunar Z."/>
            <person name="Hernandez-Gonzalez I."/>
            <person name="Rodriguez-Torres M.D."/>
            <person name="Souza V."/>
            <person name="Olmedo-Alvarez G."/>
        </authorList>
    </citation>
    <scope>NUCLEOTIDE SEQUENCE [LARGE SCALE GENOMIC DNA]</scope>
    <source>
        <strain evidence="4">p1.1.43</strain>
    </source>
</reference>
<dbReference type="GO" id="GO:0003700">
    <property type="term" value="F:DNA-binding transcription factor activity"/>
    <property type="evidence" value="ECO:0007669"/>
    <property type="project" value="InterPro"/>
</dbReference>
<organism evidence="3 4">
    <name type="scientific">Bacillus coahuilensis p1.1.43</name>
    <dbReference type="NCBI Taxonomy" id="1150625"/>
    <lineage>
        <taxon>Bacteria</taxon>
        <taxon>Bacillati</taxon>
        <taxon>Bacillota</taxon>
        <taxon>Bacilli</taxon>
        <taxon>Bacillales</taxon>
        <taxon>Bacillaceae</taxon>
        <taxon>Bacillus</taxon>
    </lineage>
</organism>
<gene>
    <name evidence="3" type="ORF">Q75_13030</name>
</gene>
<dbReference type="PATRIC" id="fig|1150625.3.peg.2741"/>
<dbReference type="Proteomes" id="UP000074108">
    <property type="component" value="Unassembled WGS sequence"/>
</dbReference>
<dbReference type="InterPro" id="IPR011991">
    <property type="entry name" value="ArsR-like_HTH"/>
</dbReference>
<dbReference type="PANTHER" id="PTHR38600">
    <property type="entry name" value="TRANSCRIPTIONAL REGULATORY PROTEIN"/>
    <property type="match status" value="1"/>
</dbReference>
<dbReference type="CDD" id="cd00090">
    <property type="entry name" value="HTH_ARSR"/>
    <property type="match status" value="1"/>
</dbReference>
<proteinExistence type="predicted"/>
<sequence length="110" mass="12690">MVETIQNDAFFALGDPTRRKILELLVLSEHSIASLCTYFEHVSRTAVVKHLGVLKKAKLVQSRKQGRESVYSINGEPFEGIADWIQTFEPFWNEKLDSLEDYLQSMKENE</sequence>
<accession>A0A147K616</accession>
<name>A0A147K616_9BACI</name>
<dbReference type="Gene3D" id="1.10.10.10">
    <property type="entry name" value="Winged helix-like DNA-binding domain superfamily/Winged helix DNA-binding domain"/>
    <property type="match status" value="1"/>
</dbReference>
<keyword evidence="1" id="KW-0238">DNA-binding</keyword>
<keyword evidence="4" id="KW-1185">Reference proteome</keyword>
<feature type="domain" description="HTH arsR-type" evidence="2">
    <location>
        <begin position="1"/>
        <end position="96"/>
    </location>
</feature>
<dbReference type="InterPro" id="IPR001845">
    <property type="entry name" value="HTH_ArsR_DNA-bd_dom"/>
</dbReference>
<comment type="caution">
    <text evidence="3">The sequence shown here is derived from an EMBL/GenBank/DDBJ whole genome shotgun (WGS) entry which is preliminary data.</text>
</comment>
<dbReference type="PRINTS" id="PR00778">
    <property type="entry name" value="HTHARSR"/>
</dbReference>
<evidence type="ECO:0000313" key="4">
    <source>
        <dbReference type="Proteomes" id="UP000074108"/>
    </source>
</evidence>
<dbReference type="GO" id="GO:0003677">
    <property type="term" value="F:DNA binding"/>
    <property type="evidence" value="ECO:0007669"/>
    <property type="project" value="UniProtKB-KW"/>
</dbReference>
<dbReference type="SUPFAM" id="SSF46785">
    <property type="entry name" value="Winged helix' DNA-binding domain"/>
    <property type="match status" value="1"/>
</dbReference>
<protein>
    <recommendedName>
        <fullName evidence="2">HTH arsR-type domain-containing protein</fullName>
    </recommendedName>
</protein>
<dbReference type="EMBL" id="LDYG01000042">
    <property type="protein sequence ID" value="KUP05264.1"/>
    <property type="molecule type" value="Genomic_DNA"/>
</dbReference>
<dbReference type="STRING" id="1150625.Q75_13030"/>
<dbReference type="PROSITE" id="PS50987">
    <property type="entry name" value="HTH_ARSR_2"/>
    <property type="match status" value="1"/>
</dbReference>
<dbReference type="SMART" id="SM00418">
    <property type="entry name" value="HTH_ARSR"/>
    <property type="match status" value="1"/>
</dbReference>
<evidence type="ECO:0000259" key="2">
    <source>
        <dbReference type="PROSITE" id="PS50987"/>
    </source>
</evidence>
<dbReference type="InterPro" id="IPR036390">
    <property type="entry name" value="WH_DNA-bd_sf"/>
</dbReference>